<comment type="cofactor">
    <cofactor evidence="3">
        <name>Mn(2+)</name>
        <dbReference type="ChEBI" id="CHEBI:29035"/>
    </cofactor>
</comment>
<comment type="cofactor">
    <cofactor evidence="15">
        <name>Zn(2+)</name>
        <dbReference type="ChEBI" id="CHEBI:29105"/>
    </cofactor>
    <text evidence="15">Binds 1 divalent metal cation per subunit.</text>
</comment>
<evidence type="ECO:0000256" key="1">
    <source>
        <dbReference type="ARBA" id="ARBA00001589"/>
    </source>
</evidence>
<keyword evidence="11" id="KW-0378">Hydrolase</keyword>
<evidence type="ECO:0000256" key="11">
    <source>
        <dbReference type="ARBA" id="ARBA00022801"/>
    </source>
</evidence>
<evidence type="ECO:0000256" key="7">
    <source>
        <dbReference type="ARBA" id="ARBA00013227"/>
    </source>
</evidence>
<feature type="binding site" evidence="15">
    <location>
        <position position="115"/>
    </location>
    <ligand>
        <name>substrate</name>
    </ligand>
</feature>
<comment type="similarity">
    <text evidence="6">Belongs to the SMP-30/CGR1 family.</text>
</comment>
<feature type="binding site" evidence="15">
    <location>
        <position position="220"/>
    </location>
    <ligand>
        <name>a divalent metal cation</name>
        <dbReference type="ChEBI" id="CHEBI:60240"/>
    </ligand>
</feature>
<dbReference type="SUPFAM" id="SSF63829">
    <property type="entry name" value="Calcium-dependent phosphotriesterase"/>
    <property type="match status" value="1"/>
</dbReference>
<dbReference type="GO" id="GO:0019853">
    <property type="term" value="P:L-ascorbic acid biosynthetic process"/>
    <property type="evidence" value="ECO:0007669"/>
    <property type="project" value="TreeGrafter"/>
</dbReference>
<dbReference type="AlphaFoldDB" id="A0AAE1Q961"/>
<feature type="binding site" evidence="15">
    <location>
        <position position="167"/>
    </location>
    <ligand>
        <name>a divalent metal cation</name>
        <dbReference type="ChEBI" id="CHEBI:60240"/>
    </ligand>
</feature>
<dbReference type="InterPro" id="IPR005511">
    <property type="entry name" value="SMP-30"/>
</dbReference>
<evidence type="ECO:0000256" key="2">
    <source>
        <dbReference type="ARBA" id="ARBA00001913"/>
    </source>
</evidence>
<dbReference type="InterPro" id="IPR011042">
    <property type="entry name" value="6-blade_b-propeller_TolB-like"/>
</dbReference>
<dbReference type="Pfam" id="PF08450">
    <property type="entry name" value="SGL"/>
    <property type="match status" value="1"/>
</dbReference>
<comment type="subcellular location">
    <subcellularLocation>
        <location evidence="5">Cytoplasm</location>
    </subcellularLocation>
</comment>
<name>A0AAE1Q961_9EUCA</name>
<evidence type="ECO:0000256" key="6">
    <source>
        <dbReference type="ARBA" id="ARBA00008853"/>
    </source>
</evidence>
<dbReference type="FunFam" id="2.120.10.30:FF:000027">
    <property type="entry name" value="Regucalcin homologue"/>
    <property type="match status" value="1"/>
</dbReference>
<dbReference type="GO" id="GO:0030234">
    <property type="term" value="F:enzyme regulator activity"/>
    <property type="evidence" value="ECO:0007669"/>
    <property type="project" value="InterPro"/>
</dbReference>
<dbReference type="GO" id="GO:0005509">
    <property type="term" value="F:calcium ion binding"/>
    <property type="evidence" value="ECO:0007669"/>
    <property type="project" value="InterPro"/>
</dbReference>
<protein>
    <recommendedName>
        <fullName evidence="8">Regucalcin</fullName>
        <ecNumber evidence="7">3.1.1.17</ecNumber>
    </recommendedName>
    <alternativeName>
        <fullName evidence="13">Gluconolactonase</fullName>
    </alternativeName>
</protein>
<sequence>MSGITVEQLLPVPCLGLGEGPHWIQQQQALVFVDAFAMRLRRYFPKSGRHQVLHIDDGGIHKTVTFVIPIEDDNERLVVGLGNTVSVVHWSPSHPDTHTTKPLATLHTTTDDHFNDAKCDPQGRLWAGTMTPLGKEGQLLEFNNSSLFKLTSDLTCTTQVRKVTISNGMAWSKDNKFFYYIDSPAKAVYLYDYEATTGTIRNQRVLVNYEEAGLKEQVPDGMTIDIEGNLWVACFGGGQVICVDPKSGEVLRKVSVPSPQVTSVCWGGENYDTLFVTSGTHMLTPEKRSVLPAAGGTFAIKGLGTKGVPSSSFKLDPHVLQKAMKV</sequence>
<reference evidence="17" key="1">
    <citation type="submission" date="2023-11" db="EMBL/GenBank/DDBJ databases">
        <title>Genome assemblies of two species of porcelain crab, Petrolisthes cinctipes and Petrolisthes manimaculis (Anomura: Porcellanidae).</title>
        <authorList>
            <person name="Angst P."/>
        </authorList>
    </citation>
    <scope>NUCLEOTIDE SEQUENCE</scope>
    <source>
        <strain evidence="17">PB745_02</strain>
        <tissue evidence="17">Gill</tissue>
    </source>
</reference>
<keyword evidence="10 15" id="KW-0479">Metal-binding</keyword>
<dbReference type="InterPro" id="IPR013658">
    <property type="entry name" value="SGL"/>
</dbReference>
<comment type="catalytic activity">
    <reaction evidence="1">
        <text>D-glucono-1,5-lactone + H2O = D-gluconate + H(+)</text>
        <dbReference type="Rhea" id="RHEA:10440"/>
        <dbReference type="ChEBI" id="CHEBI:15377"/>
        <dbReference type="ChEBI" id="CHEBI:15378"/>
        <dbReference type="ChEBI" id="CHEBI:16217"/>
        <dbReference type="ChEBI" id="CHEBI:18391"/>
        <dbReference type="EC" id="3.1.1.17"/>
    </reaction>
</comment>
<evidence type="ECO:0000256" key="10">
    <source>
        <dbReference type="ARBA" id="ARBA00022723"/>
    </source>
</evidence>
<feature type="binding site" evidence="15">
    <location>
        <position position="19"/>
    </location>
    <ligand>
        <name>a divalent metal cation</name>
        <dbReference type="ChEBI" id="CHEBI:60240"/>
    </ligand>
</feature>
<evidence type="ECO:0000313" key="17">
    <source>
        <dbReference type="EMBL" id="KAK4322124.1"/>
    </source>
</evidence>
<evidence type="ECO:0000313" key="18">
    <source>
        <dbReference type="Proteomes" id="UP001292094"/>
    </source>
</evidence>
<evidence type="ECO:0000256" key="4">
    <source>
        <dbReference type="ARBA" id="ARBA00001946"/>
    </source>
</evidence>
<dbReference type="PRINTS" id="PR01790">
    <property type="entry name" value="SMP30FAMILY"/>
</dbReference>
<keyword evidence="9" id="KW-0963">Cytoplasm</keyword>
<dbReference type="PANTHER" id="PTHR10907">
    <property type="entry name" value="REGUCALCIN"/>
    <property type="match status" value="1"/>
</dbReference>
<gene>
    <name evidence="17" type="ORF">Pmani_007104</name>
</gene>
<keyword evidence="18" id="KW-1185">Reference proteome</keyword>
<evidence type="ECO:0000256" key="14">
    <source>
        <dbReference type="PIRSR" id="PIRSR605511-1"/>
    </source>
</evidence>
<organism evidence="17 18">
    <name type="scientific">Petrolisthes manimaculis</name>
    <dbReference type="NCBI Taxonomy" id="1843537"/>
    <lineage>
        <taxon>Eukaryota</taxon>
        <taxon>Metazoa</taxon>
        <taxon>Ecdysozoa</taxon>
        <taxon>Arthropoda</taxon>
        <taxon>Crustacea</taxon>
        <taxon>Multicrustacea</taxon>
        <taxon>Malacostraca</taxon>
        <taxon>Eumalacostraca</taxon>
        <taxon>Eucarida</taxon>
        <taxon>Decapoda</taxon>
        <taxon>Pleocyemata</taxon>
        <taxon>Anomura</taxon>
        <taxon>Galatheoidea</taxon>
        <taxon>Porcellanidae</taxon>
        <taxon>Petrolisthes</taxon>
    </lineage>
</organism>
<proteinExistence type="inferred from homology"/>
<dbReference type="EMBL" id="JAWZYT010000535">
    <property type="protein sequence ID" value="KAK4322124.1"/>
    <property type="molecule type" value="Genomic_DNA"/>
</dbReference>
<dbReference type="GO" id="GO:0004341">
    <property type="term" value="F:gluconolactonase activity"/>
    <property type="evidence" value="ECO:0007669"/>
    <property type="project" value="UniProtKB-EC"/>
</dbReference>
<evidence type="ECO:0000256" key="3">
    <source>
        <dbReference type="ARBA" id="ARBA00001936"/>
    </source>
</evidence>
<evidence type="ECO:0000256" key="15">
    <source>
        <dbReference type="PIRSR" id="PIRSR605511-2"/>
    </source>
</evidence>
<dbReference type="EC" id="3.1.1.17" evidence="7"/>
<keyword evidence="15" id="KW-0862">Zinc</keyword>
<accession>A0AAE1Q961</accession>
<dbReference type="Proteomes" id="UP001292094">
    <property type="component" value="Unassembled WGS sequence"/>
</dbReference>
<comment type="caution">
    <text evidence="17">The sequence shown here is derived from an EMBL/GenBank/DDBJ whole genome shotgun (WGS) entry which is preliminary data.</text>
</comment>
<evidence type="ECO:0000256" key="5">
    <source>
        <dbReference type="ARBA" id="ARBA00004496"/>
    </source>
</evidence>
<evidence type="ECO:0000256" key="13">
    <source>
        <dbReference type="ARBA" id="ARBA00032464"/>
    </source>
</evidence>
<keyword evidence="12" id="KW-0106">Calcium</keyword>
<dbReference type="GO" id="GO:0005737">
    <property type="term" value="C:cytoplasm"/>
    <property type="evidence" value="ECO:0007669"/>
    <property type="project" value="UniProtKB-SubCell"/>
</dbReference>
<dbReference type="InterPro" id="IPR008367">
    <property type="entry name" value="Regucalcin"/>
</dbReference>
<dbReference type="PANTHER" id="PTHR10907:SF47">
    <property type="entry name" value="REGUCALCIN"/>
    <property type="match status" value="1"/>
</dbReference>
<dbReference type="Gene3D" id="2.120.10.30">
    <property type="entry name" value="TolB, C-terminal domain"/>
    <property type="match status" value="1"/>
</dbReference>
<comment type="cofactor">
    <cofactor evidence="2">
        <name>Ca(2+)</name>
        <dbReference type="ChEBI" id="CHEBI:29108"/>
    </cofactor>
</comment>
<evidence type="ECO:0000259" key="16">
    <source>
        <dbReference type="Pfam" id="PF08450"/>
    </source>
</evidence>
<evidence type="ECO:0000256" key="8">
    <source>
        <dbReference type="ARBA" id="ARBA00016808"/>
    </source>
</evidence>
<comment type="cofactor">
    <cofactor evidence="4">
        <name>Mg(2+)</name>
        <dbReference type="ChEBI" id="CHEBI:18420"/>
    </cofactor>
</comment>
<feature type="active site" description="Proton donor/acceptor" evidence="14">
    <location>
        <position position="220"/>
    </location>
</feature>
<dbReference type="PRINTS" id="PR01791">
    <property type="entry name" value="REGUCALCIN"/>
</dbReference>
<feature type="domain" description="SMP-30/Gluconolactonase/LRE-like region" evidence="16">
    <location>
        <begin position="17"/>
        <end position="279"/>
    </location>
</feature>
<evidence type="ECO:0000256" key="12">
    <source>
        <dbReference type="ARBA" id="ARBA00022837"/>
    </source>
</evidence>
<evidence type="ECO:0000256" key="9">
    <source>
        <dbReference type="ARBA" id="ARBA00022490"/>
    </source>
</evidence>